<feature type="non-terminal residue" evidence="2">
    <location>
        <position position="284"/>
    </location>
</feature>
<feature type="region of interest" description="Disordered" evidence="1">
    <location>
        <begin position="132"/>
        <end position="155"/>
    </location>
</feature>
<name>A0A6J4K9N5_9BACT</name>
<sequence length="284" mass="29406">GPLGDAYPHAGGRGGDSRGRGRDVPGRLGAGRPPGRLVRAGRAGAFPHGRAQGPPRAPLPGRGGGRRVDRRRGVGAGARAGQPHALRDRGDRGDGGVHRFHLGARCRRRAAPFDGGDGVRGGVHLAPPLRPVPAPPPGHRLAAARHGGAAGAGRPHLAQRQLRLLRRAHLGQAQADPAGEPREDGGRGHLRPAGHPSLRRGVCVPAGALPVVLHGVGGGRRVRRADLRVVAGGGPGRVALQARRGGKGLGHAPPRPRRRAGPLRLALLHRADRLRLFSLRRGGV</sequence>
<feature type="region of interest" description="Disordered" evidence="1">
    <location>
        <begin position="238"/>
        <end position="261"/>
    </location>
</feature>
<dbReference type="GO" id="GO:0004605">
    <property type="term" value="F:phosphatidate cytidylyltransferase activity"/>
    <property type="evidence" value="ECO:0007669"/>
    <property type="project" value="UniProtKB-EC"/>
</dbReference>
<feature type="non-terminal residue" evidence="2">
    <location>
        <position position="1"/>
    </location>
</feature>
<keyword evidence="2" id="KW-0548">Nucleotidyltransferase</keyword>
<feature type="compositionally biased region" description="Basic and acidic residues" evidence="1">
    <location>
        <begin position="15"/>
        <end position="25"/>
    </location>
</feature>
<gene>
    <name evidence="2" type="ORF">AVDCRST_MAG68-341</name>
</gene>
<dbReference type="EMBL" id="CADCTW010000022">
    <property type="protein sequence ID" value="CAA9300074.1"/>
    <property type="molecule type" value="Genomic_DNA"/>
</dbReference>
<organism evidence="2">
    <name type="scientific">uncultured Gemmatimonadota bacterium</name>
    <dbReference type="NCBI Taxonomy" id="203437"/>
    <lineage>
        <taxon>Bacteria</taxon>
        <taxon>Pseudomonadati</taxon>
        <taxon>Gemmatimonadota</taxon>
        <taxon>environmental samples</taxon>
    </lineage>
</organism>
<protein>
    <submittedName>
        <fullName evidence="2">Phosphatidate cytidylyltransferase</fullName>
        <ecNumber evidence="2">2.7.7.41</ecNumber>
    </submittedName>
</protein>
<keyword evidence="2" id="KW-0808">Transferase</keyword>
<feature type="compositionally biased region" description="Low complexity" evidence="1">
    <location>
        <begin position="26"/>
        <end position="54"/>
    </location>
</feature>
<feature type="region of interest" description="Disordered" evidence="1">
    <location>
        <begin position="171"/>
        <end position="198"/>
    </location>
</feature>
<accession>A0A6J4K9N5</accession>
<evidence type="ECO:0000313" key="2">
    <source>
        <dbReference type="EMBL" id="CAA9300074.1"/>
    </source>
</evidence>
<proteinExistence type="predicted"/>
<dbReference type="EC" id="2.7.7.41" evidence="2"/>
<feature type="compositionally biased region" description="Low complexity" evidence="1">
    <location>
        <begin position="139"/>
        <end position="155"/>
    </location>
</feature>
<feature type="region of interest" description="Disordered" evidence="1">
    <location>
        <begin position="1"/>
        <end position="96"/>
    </location>
</feature>
<evidence type="ECO:0000256" key="1">
    <source>
        <dbReference type="SAM" id="MobiDB-lite"/>
    </source>
</evidence>
<reference evidence="2" key="1">
    <citation type="submission" date="2020-02" db="EMBL/GenBank/DDBJ databases">
        <authorList>
            <person name="Meier V. D."/>
        </authorList>
    </citation>
    <scope>NUCLEOTIDE SEQUENCE</scope>
    <source>
        <strain evidence="2">AVDCRST_MAG68</strain>
    </source>
</reference>
<feature type="compositionally biased region" description="Basic and acidic residues" evidence="1">
    <location>
        <begin position="85"/>
        <end position="96"/>
    </location>
</feature>
<dbReference type="AlphaFoldDB" id="A0A6J4K9N5"/>